<sequence>MSNLPDLDAMPKVMGDDGQFHATDDEVDLSGTPIEAWVALAFFWALGLTVFYQFFTRYVLNNSASWTEEIARYLLIATVFTGATIGVAKNNHIQVDFFFRFMPNWMGRAMGTVVDVVRIAFFAAATFLTGQMMEKLGSYKMTIIDLPMNLVYGVVMAGFAAMCLRSIWVAKVHWQRGYTVLQRPESEMTDR</sequence>
<keyword evidence="12" id="KW-1185">Reference proteome</keyword>
<dbReference type="Pfam" id="PF04290">
    <property type="entry name" value="DctQ"/>
    <property type="match status" value="1"/>
</dbReference>
<dbReference type="OrthoDB" id="2085311at2"/>
<comment type="subcellular location">
    <subcellularLocation>
        <location evidence="1 9">Cell inner membrane</location>
        <topology evidence="1 9">Multi-pass membrane protein</topology>
    </subcellularLocation>
</comment>
<feature type="transmembrane region" description="Helical" evidence="9">
    <location>
        <begin position="150"/>
        <end position="168"/>
    </location>
</feature>
<evidence type="ECO:0000256" key="4">
    <source>
        <dbReference type="ARBA" id="ARBA00022519"/>
    </source>
</evidence>
<feature type="transmembrane region" description="Helical" evidence="9">
    <location>
        <begin position="36"/>
        <end position="55"/>
    </location>
</feature>
<evidence type="ECO:0000256" key="2">
    <source>
        <dbReference type="ARBA" id="ARBA00022448"/>
    </source>
</evidence>
<evidence type="ECO:0000256" key="9">
    <source>
        <dbReference type="RuleBase" id="RU369079"/>
    </source>
</evidence>
<dbReference type="EMBL" id="LFYT02000045">
    <property type="protein sequence ID" value="PVE41010.1"/>
    <property type="molecule type" value="Genomic_DNA"/>
</dbReference>
<proteinExistence type="inferred from homology"/>
<comment type="caution">
    <text evidence="11">The sequence shown here is derived from an EMBL/GenBank/DDBJ whole genome shotgun (WGS) entry which is preliminary data.</text>
</comment>
<dbReference type="GO" id="GO:0005886">
    <property type="term" value="C:plasma membrane"/>
    <property type="evidence" value="ECO:0007669"/>
    <property type="project" value="UniProtKB-SubCell"/>
</dbReference>
<keyword evidence="3" id="KW-1003">Cell membrane</keyword>
<dbReference type="PANTHER" id="PTHR35011:SF11">
    <property type="entry name" value="TRAP TRANSPORTER SMALL PERMEASE PROTEIN"/>
    <property type="match status" value="1"/>
</dbReference>
<keyword evidence="4 9" id="KW-0997">Cell inner membrane</keyword>
<reference evidence="11" key="1">
    <citation type="submission" date="2017-04" db="EMBL/GenBank/DDBJ databases">
        <title>Unexpected and diverse lifestyles within the genus Limnohabitans.</title>
        <authorList>
            <person name="Kasalicky V."/>
            <person name="Mehrshad M."/>
            <person name="Andrei S.-A."/>
            <person name="Salcher M."/>
            <person name="Kratochvilova H."/>
            <person name="Simek K."/>
            <person name="Ghai R."/>
        </authorList>
    </citation>
    <scope>NUCLEOTIDE SEQUENCE [LARGE SCALE GENOMIC DNA]</scope>
    <source>
        <strain evidence="11">II-D5</strain>
    </source>
</reference>
<gene>
    <name evidence="11" type="ORF">H663_019395</name>
</gene>
<evidence type="ECO:0000256" key="6">
    <source>
        <dbReference type="ARBA" id="ARBA00022989"/>
    </source>
</evidence>
<dbReference type="GO" id="GO:0022857">
    <property type="term" value="F:transmembrane transporter activity"/>
    <property type="evidence" value="ECO:0007669"/>
    <property type="project" value="UniProtKB-UniRule"/>
</dbReference>
<evidence type="ECO:0000256" key="3">
    <source>
        <dbReference type="ARBA" id="ARBA00022475"/>
    </source>
</evidence>
<comment type="function">
    <text evidence="9">Part of the tripartite ATP-independent periplasmic (TRAP) transport system.</text>
</comment>
<protein>
    <recommendedName>
        <fullName evidence="9">TRAP transporter small permease protein</fullName>
    </recommendedName>
</protein>
<keyword evidence="6 9" id="KW-1133">Transmembrane helix</keyword>
<dbReference type="RefSeq" id="WP_053168694.1">
    <property type="nucleotide sequence ID" value="NZ_LFYT02000045.1"/>
</dbReference>
<evidence type="ECO:0000256" key="7">
    <source>
        <dbReference type="ARBA" id="ARBA00023136"/>
    </source>
</evidence>
<dbReference type="GO" id="GO:0015740">
    <property type="term" value="P:C4-dicarboxylate transport"/>
    <property type="evidence" value="ECO:0007669"/>
    <property type="project" value="TreeGrafter"/>
</dbReference>
<comment type="similarity">
    <text evidence="8 9">Belongs to the TRAP transporter small permease family.</text>
</comment>
<keyword evidence="5 9" id="KW-0812">Transmembrane</keyword>
<name>A0A2T7U8K8_9BURK</name>
<dbReference type="STRING" id="1293045.H663_00300"/>
<dbReference type="InterPro" id="IPR055348">
    <property type="entry name" value="DctQ"/>
</dbReference>
<comment type="subunit">
    <text evidence="9">The complex comprises the extracytoplasmic solute receptor protein and the two transmembrane proteins.</text>
</comment>
<dbReference type="Proteomes" id="UP000037507">
    <property type="component" value="Unassembled WGS sequence"/>
</dbReference>
<evidence type="ECO:0000259" key="10">
    <source>
        <dbReference type="Pfam" id="PF04290"/>
    </source>
</evidence>
<keyword evidence="2 9" id="KW-0813">Transport</keyword>
<dbReference type="PANTHER" id="PTHR35011">
    <property type="entry name" value="2,3-DIKETO-L-GULONATE TRAP TRANSPORTER SMALL PERMEASE PROTEIN YIAM"/>
    <property type="match status" value="1"/>
</dbReference>
<feature type="transmembrane region" description="Helical" evidence="9">
    <location>
        <begin position="109"/>
        <end position="130"/>
    </location>
</feature>
<evidence type="ECO:0000313" key="11">
    <source>
        <dbReference type="EMBL" id="PVE41010.1"/>
    </source>
</evidence>
<evidence type="ECO:0000313" key="12">
    <source>
        <dbReference type="Proteomes" id="UP000037507"/>
    </source>
</evidence>
<feature type="transmembrane region" description="Helical" evidence="9">
    <location>
        <begin position="70"/>
        <end position="88"/>
    </location>
</feature>
<evidence type="ECO:0000256" key="8">
    <source>
        <dbReference type="ARBA" id="ARBA00038436"/>
    </source>
</evidence>
<dbReference type="InterPro" id="IPR007387">
    <property type="entry name" value="TRAP_DctQ"/>
</dbReference>
<evidence type="ECO:0000256" key="1">
    <source>
        <dbReference type="ARBA" id="ARBA00004429"/>
    </source>
</evidence>
<accession>A0A2T7U8K8</accession>
<keyword evidence="7 9" id="KW-0472">Membrane</keyword>
<dbReference type="AlphaFoldDB" id="A0A2T7U8K8"/>
<evidence type="ECO:0000256" key="5">
    <source>
        <dbReference type="ARBA" id="ARBA00022692"/>
    </source>
</evidence>
<organism evidence="11 12">
    <name type="scientific">Limnohabitans planktonicus II-D5</name>
    <dbReference type="NCBI Taxonomy" id="1293045"/>
    <lineage>
        <taxon>Bacteria</taxon>
        <taxon>Pseudomonadati</taxon>
        <taxon>Pseudomonadota</taxon>
        <taxon>Betaproteobacteria</taxon>
        <taxon>Burkholderiales</taxon>
        <taxon>Comamonadaceae</taxon>
        <taxon>Limnohabitans</taxon>
    </lineage>
</organism>
<feature type="domain" description="Tripartite ATP-independent periplasmic transporters DctQ component" evidence="10">
    <location>
        <begin position="48"/>
        <end position="167"/>
    </location>
</feature>